<comment type="similarity">
    <text evidence="1">Belongs to the short-chain dehydrogenases/reductases (SDR) family.</text>
</comment>
<evidence type="ECO:0000313" key="5">
    <source>
        <dbReference type="EMBL" id="KAK9784023.1"/>
    </source>
</evidence>
<keyword evidence="6" id="KW-1185">Reference proteome</keyword>
<feature type="region of interest" description="Disordered" evidence="4">
    <location>
        <begin position="294"/>
        <end position="322"/>
    </location>
</feature>
<evidence type="ECO:0000256" key="3">
    <source>
        <dbReference type="ARBA" id="ARBA00023002"/>
    </source>
</evidence>
<dbReference type="CDD" id="cd05233">
    <property type="entry name" value="SDR_c"/>
    <property type="match status" value="1"/>
</dbReference>
<organism evidence="5 6">
    <name type="scientific">Seiridium cardinale</name>
    <dbReference type="NCBI Taxonomy" id="138064"/>
    <lineage>
        <taxon>Eukaryota</taxon>
        <taxon>Fungi</taxon>
        <taxon>Dikarya</taxon>
        <taxon>Ascomycota</taxon>
        <taxon>Pezizomycotina</taxon>
        <taxon>Sordariomycetes</taxon>
        <taxon>Xylariomycetidae</taxon>
        <taxon>Amphisphaeriales</taxon>
        <taxon>Sporocadaceae</taxon>
        <taxon>Seiridium</taxon>
    </lineage>
</organism>
<dbReference type="Proteomes" id="UP001465668">
    <property type="component" value="Unassembled WGS sequence"/>
</dbReference>
<keyword evidence="2" id="KW-0521">NADP</keyword>
<name>A0ABR2Y9W6_9PEZI</name>
<sequence length="322" mass="34311">MPPPRAFDFAGEVAIVTGAGSRMDGEIGNGRATAILLARQGARVALVDFNPDWAKETKRMIDEEGGISEVIQADVTAEESCKAAVARTIAFFGTINILVNIVGVGGAMGDATKLDVETWERDFRINVTSMMLMSRHIIPEMRKNGGGAIVNMGSVNGLLGGNPSLLYPTSKGAIIQMTRAMAAQHGPENIRVNCVCPGMVFTPMVRGRGMTDEMRQARINQNLLKQEGTGWDVGYGKLTWETTGREIDSLTNLAAILFLCSKEAKWITGLIMPVDGGTTAGKADRPALTADTLAEKNTGVPNSSTWSPEPLSSNPGVRICGD</sequence>
<reference evidence="5 6" key="1">
    <citation type="submission" date="2024-02" db="EMBL/GenBank/DDBJ databases">
        <title>First draft genome assembly of two strains of Seiridium cardinale.</title>
        <authorList>
            <person name="Emiliani G."/>
            <person name="Scali E."/>
        </authorList>
    </citation>
    <scope>NUCLEOTIDE SEQUENCE [LARGE SCALE GENOMIC DNA]</scope>
    <source>
        <strain evidence="5 6">BM-138-000479</strain>
    </source>
</reference>
<dbReference type="SUPFAM" id="SSF51735">
    <property type="entry name" value="NAD(P)-binding Rossmann-fold domains"/>
    <property type="match status" value="1"/>
</dbReference>
<feature type="compositionally biased region" description="Polar residues" evidence="4">
    <location>
        <begin position="299"/>
        <end position="315"/>
    </location>
</feature>
<dbReference type="PANTHER" id="PTHR24321">
    <property type="entry name" value="DEHYDROGENASES, SHORT CHAIN"/>
    <property type="match status" value="1"/>
</dbReference>
<evidence type="ECO:0000256" key="4">
    <source>
        <dbReference type="SAM" id="MobiDB-lite"/>
    </source>
</evidence>
<dbReference type="PRINTS" id="PR00080">
    <property type="entry name" value="SDRFAMILY"/>
</dbReference>
<keyword evidence="3" id="KW-0560">Oxidoreductase</keyword>
<dbReference type="Pfam" id="PF13561">
    <property type="entry name" value="adh_short_C2"/>
    <property type="match status" value="1"/>
</dbReference>
<proteinExistence type="inferred from homology"/>
<evidence type="ECO:0000313" key="6">
    <source>
        <dbReference type="Proteomes" id="UP001465668"/>
    </source>
</evidence>
<accession>A0ABR2Y9W6</accession>
<dbReference type="InterPro" id="IPR002347">
    <property type="entry name" value="SDR_fam"/>
</dbReference>
<gene>
    <name evidence="5" type="ORF">SCAR479_00582</name>
</gene>
<dbReference type="PANTHER" id="PTHR24321:SF15">
    <property type="entry name" value="OXIDOREDUCTASE UCPA"/>
    <property type="match status" value="1"/>
</dbReference>
<dbReference type="InterPro" id="IPR020904">
    <property type="entry name" value="Sc_DH/Rdtase_CS"/>
</dbReference>
<dbReference type="Gene3D" id="3.40.50.720">
    <property type="entry name" value="NAD(P)-binding Rossmann-like Domain"/>
    <property type="match status" value="1"/>
</dbReference>
<dbReference type="EMBL" id="JARVKM010000001">
    <property type="protein sequence ID" value="KAK9784023.1"/>
    <property type="molecule type" value="Genomic_DNA"/>
</dbReference>
<evidence type="ECO:0000256" key="2">
    <source>
        <dbReference type="ARBA" id="ARBA00022857"/>
    </source>
</evidence>
<dbReference type="InterPro" id="IPR036291">
    <property type="entry name" value="NAD(P)-bd_dom_sf"/>
</dbReference>
<dbReference type="PROSITE" id="PS00061">
    <property type="entry name" value="ADH_SHORT"/>
    <property type="match status" value="1"/>
</dbReference>
<comment type="caution">
    <text evidence="5">The sequence shown here is derived from an EMBL/GenBank/DDBJ whole genome shotgun (WGS) entry which is preliminary data.</text>
</comment>
<protein>
    <submittedName>
        <fullName evidence="5">Uncharacterized protein</fullName>
    </submittedName>
</protein>
<evidence type="ECO:0000256" key="1">
    <source>
        <dbReference type="ARBA" id="ARBA00006484"/>
    </source>
</evidence>
<dbReference type="PRINTS" id="PR00081">
    <property type="entry name" value="GDHRDH"/>
</dbReference>